<name>A0A9D1IM67_9BACT</name>
<protein>
    <submittedName>
        <fullName evidence="1">Uncharacterized protein</fullName>
    </submittedName>
</protein>
<dbReference type="Proteomes" id="UP000824076">
    <property type="component" value="Unassembled WGS sequence"/>
</dbReference>
<dbReference type="Pfam" id="PF16510">
    <property type="entry name" value="P22_portal"/>
    <property type="match status" value="1"/>
</dbReference>
<dbReference type="EMBL" id="DVMS01000092">
    <property type="protein sequence ID" value="HIU38647.1"/>
    <property type="molecule type" value="Genomic_DNA"/>
</dbReference>
<accession>A0A9D1IM67</accession>
<reference evidence="1" key="2">
    <citation type="journal article" date="2021" name="PeerJ">
        <title>Extensive microbial diversity within the chicken gut microbiome revealed by metagenomics and culture.</title>
        <authorList>
            <person name="Gilroy R."/>
            <person name="Ravi A."/>
            <person name="Getino M."/>
            <person name="Pursley I."/>
            <person name="Horton D.L."/>
            <person name="Alikhan N.F."/>
            <person name="Baker D."/>
            <person name="Gharbi K."/>
            <person name="Hall N."/>
            <person name="Watson M."/>
            <person name="Adriaenssens E.M."/>
            <person name="Foster-Nyarko E."/>
            <person name="Jarju S."/>
            <person name="Secka A."/>
            <person name="Antonio M."/>
            <person name="Oren A."/>
            <person name="Chaudhuri R.R."/>
            <person name="La Ragione R."/>
            <person name="Hildebrand F."/>
            <person name="Pallen M.J."/>
        </authorList>
    </citation>
    <scope>NUCLEOTIDE SEQUENCE</scope>
    <source>
        <strain evidence="1">17073</strain>
    </source>
</reference>
<evidence type="ECO:0000313" key="2">
    <source>
        <dbReference type="Proteomes" id="UP000824076"/>
    </source>
</evidence>
<comment type="caution">
    <text evidence="1">The sequence shown here is derived from an EMBL/GenBank/DDBJ whole genome shotgun (WGS) entry which is preliminary data.</text>
</comment>
<sequence length="448" mass="51266">MNRTEETYKQSALLMKQARHAWNAMRDTREKRERNKKFTYGDQWSDYMLDENGNRVREYDYLKETGKEPLTNNLIRQLVKSVVGRFRQQAAERPSQPRMAEIRTGNCLDELDSRAMEEFLISGCSFQKIEKSAGRPAVAIRNISPAMMLVNPFSDPRGLDCDLIGEIHETTLAEIVKRLADGNREKAMHICHIYENADNVDDFTTSRREGRVRIVELWKKESREGFDCHNRRTGEWYFQPFPASDADADIERRWCIRDAWRCYWIAPDGNIVSAYDSPYAHRSHPYAFKLYPLTDGEVHSLVEDVIDQQKYVNRLITLVDHIMGTSAKGVLLYPDTMLPDGYTWDDLRYAWAKPSAIVPYHPRGGTDRPQQISTNATDIGAYEMVNLQMRLFEQISGVSGALQGQSAGAATGVALYESQIANSTVALSDIFESFESFLLQRDAKALTT</sequence>
<gene>
    <name evidence="1" type="ORF">IAD18_03150</name>
</gene>
<evidence type="ECO:0000313" key="1">
    <source>
        <dbReference type="EMBL" id="HIU38647.1"/>
    </source>
</evidence>
<proteinExistence type="predicted"/>
<dbReference type="InterPro" id="IPR032427">
    <property type="entry name" value="P22_portal"/>
</dbReference>
<reference evidence="1" key="1">
    <citation type="submission" date="2020-10" db="EMBL/GenBank/DDBJ databases">
        <authorList>
            <person name="Gilroy R."/>
        </authorList>
    </citation>
    <scope>NUCLEOTIDE SEQUENCE</scope>
    <source>
        <strain evidence="1">17073</strain>
    </source>
</reference>
<organism evidence="1 2">
    <name type="scientific">Candidatus Limisoma intestinavium</name>
    <dbReference type="NCBI Taxonomy" id="2840856"/>
    <lineage>
        <taxon>Bacteria</taxon>
        <taxon>Pseudomonadati</taxon>
        <taxon>Bacteroidota</taxon>
        <taxon>Bacteroidia</taxon>
        <taxon>Bacteroidales</taxon>
        <taxon>Candidatus Limisoma</taxon>
    </lineage>
</organism>
<dbReference type="AlphaFoldDB" id="A0A9D1IM67"/>